<protein>
    <recommendedName>
        <fullName evidence="2">BHLH domain-containing protein</fullName>
    </recommendedName>
</protein>
<evidence type="ECO:0000313" key="4">
    <source>
        <dbReference type="Proteomes" id="UP000326565"/>
    </source>
</evidence>
<feature type="region of interest" description="Disordered" evidence="1">
    <location>
        <begin position="1"/>
        <end position="26"/>
    </location>
</feature>
<name>A0A5N5XDH4_9EURO</name>
<evidence type="ECO:0000313" key="3">
    <source>
        <dbReference type="EMBL" id="KAB8078789.1"/>
    </source>
</evidence>
<dbReference type="GO" id="GO:0046983">
    <property type="term" value="F:protein dimerization activity"/>
    <property type="evidence" value="ECO:0007669"/>
    <property type="project" value="InterPro"/>
</dbReference>
<dbReference type="Pfam" id="PF00010">
    <property type="entry name" value="HLH"/>
    <property type="match status" value="1"/>
</dbReference>
<feature type="compositionally biased region" description="Low complexity" evidence="1">
    <location>
        <begin position="132"/>
        <end position="150"/>
    </location>
</feature>
<feature type="domain" description="BHLH" evidence="2">
    <location>
        <begin position="174"/>
        <end position="240"/>
    </location>
</feature>
<feature type="region of interest" description="Disordered" evidence="1">
    <location>
        <begin position="130"/>
        <end position="179"/>
    </location>
</feature>
<proteinExistence type="predicted"/>
<dbReference type="PROSITE" id="PS50888">
    <property type="entry name" value="BHLH"/>
    <property type="match status" value="1"/>
</dbReference>
<dbReference type="Proteomes" id="UP000326565">
    <property type="component" value="Unassembled WGS sequence"/>
</dbReference>
<feature type="region of interest" description="Disordered" evidence="1">
    <location>
        <begin position="105"/>
        <end position="124"/>
    </location>
</feature>
<organism evidence="3 4">
    <name type="scientific">Aspergillus leporis</name>
    <dbReference type="NCBI Taxonomy" id="41062"/>
    <lineage>
        <taxon>Eukaryota</taxon>
        <taxon>Fungi</taxon>
        <taxon>Dikarya</taxon>
        <taxon>Ascomycota</taxon>
        <taxon>Pezizomycotina</taxon>
        <taxon>Eurotiomycetes</taxon>
        <taxon>Eurotiomycetidae</taxon>
        <taxon>Eurotiales</taxon>
        <taxon>Aspergillaceae</taxon>
        <taxon>Aspergillus</taxon>
        <taxon>Aspergillus subgen. Circumdati</taxon>
    </lineage>
</organism>
<dbReference type="OrthoDB" id="2133190at2759"/>
<feature type="compositionally biased region" description="Polar residues" evidence="1">
    <location>
        <begin position="8"/>
        <end position="26"/>
    </location>
</feature>
<dbReference type="SUPFAM" id="SSF47459">
    <property type="entry name" value="HLH, helix-loop-helix DNA-binding domain"/>
    <property type="match status" value="1"/>
</dbReference>
<sequence length="271" mass="30285">MEPESMIRWSNQRKMSATSEQPWKPQSQDLTYTWDQMIGLDTNLTPIPAFDTTTVEPLPTSLHRRENLDSLSCYLPQWSPSSSDPLPWEVYEDWTSLKHSFAGPDSLEDAQVPPSFKQGSMQNPLKLSSRICASPPQSHCSASSSTVASISPPPSSPSGSPRITTHEGPAQPSSRRSAHNRIEKRYRENLSKNFATLESSLQGYYTRGVGSGRPRFYCQRKHASKKMAVLTDAVNYIGELEAETALLKDKLETLRQALLPNGIWKFTLNDG</sequence>
<accession>A0A5N5XDH4</accession>
<dbReference type="InterPro" id="IPR036638">
    <property type="entry name" value="HLH_DNA-bd_sf"/>
</dbReference>
<dbReference type="AlphaFoldDB" id="A0A5N5XDH4"/>
<dbReference type="Gene3D" id="4.10.280.10">
    <property type="entry name" value="Helix-loop-helix DNA-binding domain"/>
    <property type="match status" value="1"/>
</dbReference>
<gene>
    <name evidence="3" type="ORF">BDV29DRAFT_129740</name>
</gene>
<evidence type="ECO:0000256" key="1">
    <source>
        <dbReference type="SAM" id="MobiDB-lite"/>
    </source>
</evidence>
<dbReference type="EMBL" id="ML732155">
    <property type="protein sequence ID" value="KAB8078789.1"/>
    <property type="molecule type" value="Genomic_DNA"/>
</dbReference>
<reference evidence="3 4" key="1">
    <citation type="submission" date="2019-04" db="EMBL/GenBank/DDBJ databases">
        <title>Friends and foes A comparative genomics study of 23 Aspergillus species from section Flavi.</title>
        <authorList>
            <consortium name="DOE Joint Genome Institute"/>
            <person name="Kjaerbolling I."/>
            <person name="Vesth T."/>
            <person name="Frisvad J.C."/>
            <person name="Nybo J.L."/>
            <person name="Theobald S."/>
            <person name="Kildgaard S."/>
            <person name="Isbrandt T."/>
            <person name="Kuo A."/>
            <person name="Sato A."/>
            <person name="Lyhne E.K."/>
            <person name="Kogle M.E."/>
            <person name="Wiebenga A."/>
            <person name="Kun R.S."/>
            <person name="Lubbers R.J."/>
            <person name="Makela M.R."/>
            <person name="Barry K."/>
            <person name="Chovatia M."/>
            <person name="Clum A."/>
            <person name="Daum C."/>
            <person name="Haridas S."/>
            <person name="He G."/>
            <person name="LaButti K."/>
            <person name="Lipzen A."/>
            <person name="Mondo S."/>
            <person name="Riley R."/>
            <person name="Salamov A."/>
            <person name="Simmons B.A."/>
            <person name="Magnuson J.K."/>
            <person name="Henrissat B."/>
            <person name="Mortensen U.H."/>
            <person name="Larsen T.O."/>
            <person name="Devries R.P."/>
            <person name="Grigoriev I.V."/>
            <person name="Machida M."/>
            <person name="Baker S.E."/>
            <person name="Andersen M.R."/>
        </authorList>
    </citation>
    <scope>NUCLEOTIDE SEQUENCE [LARGE SCALE GENOMIC DNA]</scope>
    <source>
        <strain evidence="3 4">CBS 151.66</strain>
    </source>
</reference>
<dbReference type="InterPro" id="IPR011598">
    <property type="entry name" value="bHLH_dom"/>
</dbReference>
<evidence type="ECO:0000259" key="2">
    <source>
        <dbReference type="PROSITE" id="PS50888"/>
    </source>
</evidence>
<keyword evidence="4" id="KW-1185">Reference proteome</keyword>